<evidence type="ECO:0000256" key="3">
    <source>
        <dbReference type="PROSITE-ProRule" id="PRU00284"/>
    </source>
</evidence>
<feature type="domain" description="Methyl-accepting transducer" evidence="6">
    <location>
        <begin position="350"/>
        <end position="579"/>
    </location>
</feature>
<evidence type="ECO:0000256" key="2">
    <source>
        <dbReference type="ARBA" id="ARBA00029447"/>
    </source>
</evidence>
<feature type="transmembrane region" description="Helical" evidence="5">
    <location>
        <begin position="189"/>
        <end position="211"/>
    </location>
</feature>
<keyword evidence="5" id="KW-0472">Membrane</keyword>
<accession>A0A2U1SNP8</accession>
<evidence type="ECO:0000259" key="6">
    <source>
        <dbReference type="PROSITE" id="PS50111"/>
    </source>
</evidence>
<dbReference type="Gene3D" id="6.10.340.10">
    <property type="match status" value="1"/>
</dbReference>
<dbReference type="Pfam" id="PF00672">
    <property type="entry name" value="HAMP"/>
    <property type="match status" value="2"/>
</dbReference>
<dbReference type="AlphaFoldDB" id="A0A2U1SNP8"/>
<evidence type="ECO:0000256" key="4">
    <source>
        <dbReference type="SAM" id="Coils"/>
    </source>
</evidence>
<keyword evidence="9" id="KW-1185">Reference proteome</keyword>
<dbReference type="CDD" id="cd06225">
    <property type="entry name" value="HAMP"/>
    <property type="match status" value="1"/>
</dbReference>
<name>A0A2U1SNP8_METSR</name>
<keyword evidence="5" id="KW-1133">Transmembrane helix</keyword>
<dbReference type="Proteomes" id="UP000245137">
    <property type="component" value="Unassembled WGS sequence"/>
</dbReference>
<keyword evidence="3" id="KW-0807">Transducer</keyword>
<keyword evidence="4" id="KW-0175">Coiled coil</keyword>
<dbReference type="InterPro" id="IPR004089">
    <property type="entry name" value="MCPsignal_dom"/>
</dbReference>
<feature type="transmembrane region" description="Helical" evidence="5">
    <location>
        <begin position="12"/>
        <end position="31"/>
    </location>
</feature>
<dbReference type="PANTHER" id="PTHR43531:SF11">
    <property type="entry name" value="METHYL-ACCEPTING CHEMOTAXIS PROTEIN 3"/>
    <property type="match status" value="1"/>
</dbReference>
<dbReference type="PROSITE" id="PS50885">
    <property type="entry name" value="HAMP"/>
    <property type="match status" value="2"/>
</dbReference>
<comment type="similarity">
    <text evidence="2">Belongs to the methyl-accepting chemotaxis (MCP) protein family.</text>
</comment>
<dbReference type="InterPro" id="IPR051310">
    <property type="entry name" value="MCP_chemotaxis"/>
</dbReference>
<feature type="coiled-coil region" evidence="4">
    <location>
        <begin position="249"/>
        <end position="297"/>
    </location>
</feature>
<sequence>MKMKSSIAGKLGAVIALLGALALGLSLFAFWQSRHDAGRMDALEASYAFALQARGLAQSVQHSAIVANSVFASDSKAEIEGKLGTLRRTLDDVRAASEALLARAGGRIPNERKTRIALAVQEFVSYQNDTVELGLSISPKAALLQANDEATIANREKMVAEMEAFVRGTLDGLAAERRARESVRGRDEALTLAVPAAVTSIALIAAIWIVATQIRRPLATIARAMKRAADGDFDATVPHVERRDEIGDMARALLAFEAAARDKRRLEQEAEAQRRAAAELREMAEAERRRAAESQAAVVAALARGLENLSHGELTYRIDEAFAAEYEALRQNFNIAVEKLRRAIAAVAANSRSVLDGTAEAAEVAGRLADRSERQAVDLEKATADLDRSTVAIGHTAETTAEVRDLVLRASGSARRGGDVLRESIGAMSAIETSSRQIGQIVDIIDEIAFQTNLLALNAGVEAARSGEAGRGFAVVASEVRSLAQRSLQAAKEIGQLVSTAQAQVKRGVGLVNETSRALTEVAELTAASDALVAEVAAAAKEQAASLGGVCLAIGEIDRATRENAAIATRSSGASADLTARTRELIDLVARLRVAATRDACAA</sequence>
<dbReference type="SUPFAM" id="SSF158472">
    <property type="entry name" value="HAMP domain-like"/>
    <property type="match status" value="1"/>
</dbReference>
<dbReference type="GO" id="GO:0006935">
    <property type="term" value="P:chemotaxis"/>
    <property type="evidence" value="ECO:0007669"/>
    <property type="project" value="UniProtKB-KW"/>
</dbReference>
<dbReference type="SMART" id="SM00304">
    <property type="entry name" value="HAMP"/>
    <property type="match status" value="2"/>
</dbReference>
<dbReference type="GO" id="GO:0004888">
    <property type="term" value="F:transmembrane signaling receptor activity"/>
    <property type="evidence" value="ECO:0007669"/>
    <property type="project" value="TreeGrafter"/>
</dbReference>
<evidence type="ECO:0000259" key="7">
    <source>
        <dbReference type="PROSITE" id="PS50885"/>
    </source>
</evidence>
<dbReference type="PROSITE" id="PS50111">
    <property type="entry name" value="CHEMOTAXIS_TRANSDUC_2"/>
    <property type="match status" value="1"/>
</dbReference>
<evidence type="ECO:0000256" key="5">
    <source>
        <dbReference type="SAM" id="Phobius"/>
    </source>
</evidence>
<proteinExistence type="inferred from homology"/>
<dbReference type="OrthoDB" id="8482111at2"/>
<comment type="caution">
    <text evidence="8">The sequence shown here is derived from an EMBL/GenBank/DDBJ whole genome shotgun (WGS) entry which is preliminary data.</text>
</comment>
<dbReference type="Pfam" id="PF00015">
    <property type="entry name" value="MCPsignal"/>
    <property type="match status" value="1"/>
</dbReference>
<keyword evidence="1" id="KW-0145">Chemotaxis</keyword>
<dbReference type="Gene3D" id="1.10.287.950">
    <property type="entry name" value="Methyl-accepting chemotaxis protein"/>
    <property type="match status" value="1"/>
</dbReference>
<evidence type="ECO:0000313" key="8">
    <source>
        <dbReference type="EMBL" id="PWB93239.1"/>
    </source>
</evidence>
<protein>
    <submittedName>
        <fullName evidence="8">Methyl-accepting chemotaxis protein</fullName>
    </submittedName>
</protein>
<dbReference type="SUPFAM" id="SSF58104">
    <property type="entry name" value="Methyl-accepting chemotaxis protein (MCP) signaling domain"/>
    <property type="match status" value="1"/>
</dbReference>
<dbReference type="PANTHER" id="PTHR43531">
    <property type="entry name" value="PROTEIN ICFG"/>
    <property type="match status" value="1"/>
</dbReference>
<reference evidence="8 9" key="1">
    <citation type="journal article" date="2018" name="Appl. Microbiol. Biotechnol.">
        <title>Co-cultivation of the strictly anaerobic methanogen Methanosarcina barkeri with aerobic methanotrophs in an oxygen-limited membrane bioreactor.</title>
        <authorList>
            <person name="In 't Zandt M.H."/>
            <person name="van den Bosch T.J.M."/>
            <person name="Rijkers R."/>
            <person name="van Kessel M.A.H.J."/>
            <person name="Jetten M.S.M."/>
            <person name="Welte C.U."/>
        </authorList>
    </citation>
    <scope>NUCLEOTIDE SEQUENCE [LARGE SCALE GENOMIC DNA]</scope>
    <source>
        <strain evidence="8 9">DSM 17706</strain>
    </source>
</reference>
<feature type="domain" description="HAMP" evidence="7">
    <location>
        <begin position="212"/>
        <end position="265"/>
    </location>
</feature>
<evidence type="ECO:0000256" key="1">
    <source>
        <dbReference type="ARBA" id="ARBA00022500"/>
    </source>
</evidence>
<dbReference type="GO" id="GO:0007165">
    <property type="term" value="P:signal transduction"/>
    <property type="evidence" value="ECO:0007669"/>
    <property type="project" value="UniProtKB-KW"/>
</dbReference>
<gene>
    <name evidence="8" type="ORF">C5689_14195</name>
</gene>
<dbReference type="EMBL" id="PUIV01000025">
    <property type="protein sequence ID" value="PWB93239.1"/>
    <property type="molecule type" value="Genomic_DNA"/>
</dbReference>
<evidence type="ECO:0000313" key="9">
    <source>
        <dbReference type="Proteomes" id="UP000245137"/>
    </source>
</evidence>
<dbReference type="SMART" id="SM00283">
    <property type="entry name" value="MA"/>
    <property type="match status" value="1"/>
</dbReference>
<feature type="domain" description="HAMP" evidence="7">
    <location>
        <begin position="293"/>
        <end position="345"/>
    </location>
</feature>
<organism evidence="8 9">
    <name type="scientific">Methylosinus sporium</name>
    <dbReference type="NCBI Taxonomy" id="428"/>
    <lineage>
        <taxon>Bacteria</taxon>
        <taxon>Pseudomonadati</taxon>
        <taxon>Pseudomonadota</taxon>
        <taxon>Alphaproteobacteria</taxon>
        <taxon>Hyphomicrobiales</taxon>
        <taxon>Methylocystaceae</taxon>
        <taxon>Methylosinus</taxon>
    </lineage>
</organism>
<dbReference type="GO" id="GO:0005886">
    <property type="term" value="C:plasma membrane"/>
    <property type="evidence" value="ECO:0007669"/>
    <property type="project" value="TreeGrafter"/>
</dbReference>
<dbReference type="InterPro" id="IPR003660">
    <property type="entry name" value="HAMP_dom"/>
</dbReference>
<keyword evidence="5" id="KW-0812">Transmembrane</keyword>